<name>A0A2G8SF44_9APHY</name>
<keyword evidence="3" id="KW-1185">Reference proteome</keyword>
<evidence type="ECO:0000313" key="3">
    <source>
        <dbReference type="Proteomes" id="UP000230002"/>
    </source>
</evidence>
<organism evidence="2 3">
    <name type="scientific">Ganoderma sinense ZZ0214-1</name>
    <dbReference type="NCBI Taxonomy" id="1077348"/>
    <lineage>
        <taxon>Eukaryota</taxon>
        <taxon>Fungi</taxon>
        <taxon>Dikarya</taxon>
        <taxon>Basidiomycota</taxon>
        <taxon>Agaricomycotina</taxon>
        <taxon>Agaricomycetes</taxon>
        <taxon>Polyporales</taxon>
        <taxon>Polyporaceae</taxon>
        <taxon>Ganoderma</taxon>
    </lineage>
</organism>
<feature type="transmembrane region" description="Helical" evidence="1">
    <location>
        <begin position="104"/>
        <end position="125"/>
    </location>
</feature>
<feature type="transmembrane region" description="Helical" evidence="1">
    <location>
        <begin position="12"/>
        <end position="37"/>
    </location>
</feature>
<feature type="transmembrane region" description="Helical" evidence="1">
    <location>
        <begin position="221"/>
        <end position="245"/>
    </location>
</feature>
<dbReference type="OrthoDB" id="3357408at2759"/>
<dbReference type="AlphaFoldDB" id="A0A2G8SF44"/>
<proteinExistence type="predicted"/>
<comment type="caution">
    <text evidence="2">The sequence shown here is derived from an EMBL/GenBank/DDBJ whole genome shotgun (WGS) entry which is preliminary data.</text>
</comment>
<keyword evidence="1" id="KW-1133">Transmembrane helix</keyword>
<protein>
    <submittedName>
        <fullName evidence="2">Uncharacterized protein</fullName>
    </submittedName>
</protein>
<evidence type="ECO:0000256" key="1">
    <source>
        <dbReference type="SAM" id="Phobius"/>
    </source>
</evidence>
<feature type="transmembrane region" description="Helical" evidence="1">
    <location>
        <begin position="137"/>
        <end position="160"/>
    </location>
</feature>
<feature type="transmembrane region" description="Helical" evidence="1">
    <location>
        <begin position="57"/>
        <end position="75"/>
    </location>
</feature>
<dbReference type="Proteomes" id="UP000230002">
    <property type="component" value="Unassembled WGS sequence"/>
</dbReference>
<dbReference type="EMBL" id="AYKW01000011">
    <property type="protein sequence ID" value="PIL32198.1"/>
    <property type="molecule type" value="Genomic_DNA"/>
</dbReference>
<accession>A0A2G8SF44</accession>
<reference evidence="2 3" key="1">
    <citation type="journal article" date="2015" name="Sci. Rep.">
        <title>Chromosome-level genome map provides insights into diverse defense mechanisms in the medicinal fungus Ganoderma sinense.</title>
        <authorList>
            <person name="Zhu Y."/>
            <person name="Xu J."/>
            <person name="Sun C."/>
            <person name="Zhou S."/>
            <person name="Xu H."/>
            <person name="Nelson D.R."/>
            <person name="Qian J."/>
            <person name="Song J."/>
            <person name="Luo H."/>
            <person name="Xiang L."/>
            <person name="Li Y."/>
            <person name="Xu Z."/>
            <person name="Ji A."/>
            <person name="Wang L."/>
            <person name="Lu S."/>
            <person name="Hayward A."/>
            <person name="Sun W."/>
            <person name="Li X."/>
            <person name="Schwartz D.C."/>
            <person name="Wang Y."/>
            <person name="Chen S."/>
        </authorList>
    </citation>
    <scope>NUCLEOTIDE SEQUENCE [LARGE SCALE GENOMIC DNA]</scope>
    <source>
        <strain evidence="2 3">ZZ0214-1</strain>
    </source>
</reference>
<evidence type="ECO:0000313" key="2">
    <source>
        <dbReference type="EMBL" id="PIL32198.1"/>
    </source>
</evidence>
<sequence>MASSSFPLSKAYFVALFCEAILHGFFTALAAGAIYLLLRKRAQEKKRGEKNTSPNTLMLFLTVLMYSLSTVHIALSCRQNLIAFFDQHAADGGLSILNDQGNPIVFIQIAVEVINCLLGDSIVAWRAWVLWGRNYRIIIPAMVCILGGLVSGIGMVHAFAVSPPGEEVYNNDITNWFLSFGALTCISNVYCVIVIGYKAWATFHFLRKHSRGVIHGGTYHGALLVIIESGVLYSVVLIVTVILFATDNNGVYVLADILGHLTGIYPTVIIVLVSMKMSFYDDMTHAEKTMTTFQAQWGSGQSTTMQLRRRTGGAESEESDSTFVLESLPHQTARDVRGFELNGPSKAKSVDIV</sequence>
<keyword evidence="1" id="KW-0812">Transmembrane</keyword>
<gene>
    <name evidence="2" type="ORF">GSI_05443</name>
</gene>
<feature type="transmembrane region" description="Helical" evidence="1">
    <location>
        <begin position="180"/>
        <end position="200"/>
    </location>
</feature>
<feature type="transmembrane region" description="Helical" evidence="1">
    <location>
        <begin position="251"/>
        <end position="273"/>
    </location>
</feature>
<keyword evidence="1" id="KW-0472">Membrane</keyword>